<feature type="compositionally biased region" description="Basic and acidic residues" evidence="1">
    <location>
        <begin position="305"/>
        <end position="320"/>
    </location>
</feature>
<evidence type="ECO:0000313" key="2">
    <source>
        <dbReference type="EMBL" id="GJS65423.1"/>
    </source>
</evidence>
<feature type="region of interest" description="Disordered" evidence="1">
    <location>
        <begin position="230"/>
        <end position="320"/>
    </location>
</feature>
<reference evidence="2" key="2">
    <citation type="submission" date="2022-01" db="EMBL/GenBank/DDBJ databases">
        <authorList>
            <person name="Yamashiro T."/>
            <person name="Shiraishi A."/>
            <person name="Satake H."/>
            <person name="Nakayama K."/>
        </authorList>
    </citation>
    <scope>NUCLEOTIDE SEQUENCE</scope>
</reference>
<protein>
    <submittedName>
        <fullName evidence="2">Uncharacterized protein</fullName>
    </submittedName>
</protein>
<name>A0ABQ4XKE4_9ASTR</name>
<evidence type="ECO:0000313" key="3">
    <source>
        <dbReference type="Proteomes" id="UP001151760"/>
    </source>
</evidence>
<dbReference type="Proteomes" id="UP001151760">
    <property type="component" value="Unassembled WGS sequence"/>
</dbReference>
<sequence>MNPLMMKKVMKKLKGRNTELTDAPQTNVQGFISNMLNPNLDTGIDSILNLNTKSTTLVDVPVTSNVKMSPLSTTTPPPPPISPIQPLQQTPVPTPTIIPSTSLQDLLNFGSLFKIKDRVKALENNFSEFKQTNQFVAISDRLKDEAQAENEDFINKLDDNIKKIIKEQVKAQVKEQVTKILLRIEKSVNEQLEAEVLTRSSNEAKTSHAVAANLFELELKKILIDKMESNKSIHRSDQQKTLYKALDEDEEPSAGSNRGSKRRRARKELESTTAPKEKTSKSSGKSRERSKSHNTSTGKSAQAEEPIHTDEDLEEPTHQEFDTGFTKDQLVDETTQHYDWFLKPTKPLTPDGDWNKTFPAAHGPIQPCISNLAQKEDTRDSFNKLMDTPLDFSVFVMN</sequence>
<gene>
    <name evidence="2" type="ORF">Tco_0679987</name>
</gene>
<evidence type="ECO:0000256" key="1">
    <source>
        <dbReference type="SAM" id="MobiDB-lite"/>
    </source>
</evidence>
<organism evidence="2 3">
    <name type="scientific">Tanacetum coccineum</name>
    <dbReference type="NCBI Taxonomy" id="301880"/>
    <lineage>
        <taxon>Eukaryota</taxon>
        <taxon>Viridiplantae</taxon>
        <taxon>Streptophyta</taxon>
        <taxon>Embryophyta</taxon>
        <taxon>Tracheophyta</taxon>
        <taxon>Spermatophyta</taxon>
        <taxon>Magnoliopsida</taxon>
        <taxon>eudicotyledons</taxon>
        <taxon>Gunneridae</taxon>
        <taxon>Pentapetalae</taxon>
        <taxon>asterids</taxon>
        <taxon>campanulids</taxon>
        <taxon>Asterales</taxon>
        <taxon>Asteraceae</taxon>
        <taxon>Asteroideae</taxon>
        <taxon>Anthemideae</taxon>
        <taxon>Anthemidinae</taxon>
        <taxon>Tanacetum</taxon>
    </lineage>
</organism>
<proteinExistence type="predicted"/>
<keyword evidence="3" id="KW-1185">Reference proteome</keyword>
<accession>A0ABQ4XKE4</accession>
<reference evidence="2" key="1">
    <citation type="journal article" date="2022" name="Int. J. Mol. Sci.">
        <title>Draft Genome of Tanacetum Coccineum: Genomic Comparison of Closely Related Tanacetum-Family Plants.</title>
        <authorList>
            <person name="Yamashiro T."/>
            <person name="Shiraishi A."/>
            <person name="Nakayama K."/>
            <person name="Satake H."/>
        </authorList>
    </citation>
    <scope>NUCLEOTIDE SEQUENCE</scope>
</reference>
<comment type="caution">
    <text evidence="2">The sequence shown here is derived from an EMBL/GenBank/DDBJ whole genome shotgun (WGS) entry which is preliminary data.</text>
</comment>
<feature type="region of interest" description="Disordered" evidence="1">
    <location>
        <begin position="344"/>
        <end position="364"/>
    </location>
</feature>
<dbReference type="EMBL" id="BQNB010009576">
    <property type="protein sequence ID" value="GJS65423.1"/>
    <property type="molecule type" value="Genomic_DNA"/>
</dbReference>
<feature type="compositionally biased region" description="Basic and acidic residues" evidence="1">
    <location>
        <begin position="267"/>
        <end position="291"/>
    </location>
</feature>